<keyword evidence="11" id="KW-1185">Reference proteome</keyword>
<keyword evidence="3" id="KW-1003">Cell membrane</keyword>
<comment type="subcellular location">
    <subcellularLocation>
        <location evidence="1">Cell membrane</location>
        <topology evidence="1">Single-pass membrane protein</topology>
    </subcellularLocation>
</comment>
<accession>A0AAV2MH18</accession>
<dbReference type="PANTHER" id="PTHR31481">
    <property type="entry name" value="RELT-LIKE PROTEIN 2 RELL2"/>
    <property type="match status" value="1"/>
</dbReference>
<evidence type="ECO:0000259" key="9">
    <source>
        <dbReference type="Pfam" id="PF15749"/>
    </source>
</evidence>
<dbReference type="InterPro" id="IPR049472">
    <property type="entry name" value="MRNIP_N"/>
</dbReference>
<feature type="region of interest" description="Disordered" evidence="7">
    <location>
        <begin position="440"/>
        <end position="474"/>
    </location>
</feature>
<gene>
    <name evidence="10" type="ORF">KC01_LOCUS38992</name>
</gene>
<evidence type="ECO:0000313" key="10">
    <source>
        <dbReference type="EMBL" id="CAL1612690.1"/>
    </source>
</evidence>
<keyword evidence="4 8" id="KW-0812">Transmembrane</keyword>
<evidence type="ECO:0000256" key="2">
    <source>
        <dbReference type="ARBA" id="ARBA00008688"/>
    </source>
</evidence>
<evidence type="ECO:0000313" key="11">
    <source>
        <dbReference type="Proteomes" id="UP001497482"/>
    </source>
</evidence>
<keyword evidence="6 8" id="KW-0472">Membrane</keyword>
<keyword evidence="5 8" id="KW-1133">Transmembrane helix</keyword>
<dbReference type="AlphaFoldDB" id="A0AAV2MH18"/>
<evidence type="ECO:0000256" key="1">
    <source>
        <dbReference type="ARBA" id="ARBA00004162"/>
    </source>
</evidence>
<evidence type="ECO:0000256" key="4">
    <source>
        <dbReference type="ARBA" id="ARBA00022692"/>
    </source>
</evidence>
<organism evidence="10 11">
    <name type="scientific">Knipowitschia caucasica</name>
    <name type="common">Caucasian dwarf goby</name>
    <name type="synonym">Pomatoschistus caucasicus</name>
    <dbReference type="NCBI Taxonomy" id="637954"/>
    <lineage>
        <taxon>Eukaryota</taxon>
        <taxon>Metazoa</taxon>
        <taxon>Chordata</taxon>
        <taxon>Craniata</taxon>
        <taxon>Vertebrata</taxon>
        <taxon>Euteleostomi</taxon>
        <taxon>Actinopterygii</taxon>
        <taxon>Neopterygii</taxon>
        <taxon>Teleostei</taxon>
        <taxon>Neoteleostei</taxon>
        <taxon>Acanthomorphata</taxon>
        <taxon>Gobiaria</taxon>
        <taxon>Gobiiformes</taxon>
        <taxon>Gobioidei</taxon>
        <taxon>Gobiidae</taxon>
        <taxon>Gobiinae</taxon>
        <taxon>Knipowitschia</taxon>
    </lineage>
</organism>
<dbReference type="EMBL" id="OZ035830">
    <property type="protein sequence ID" value="CAL1612690.1"/>
    <property type="molecule type" value="Genomic_DNA"/>
</dbReference>
<proteinExistence type="inferred from homology"/>
<reference evidence="10 11" key="1">
    <citation type="submission" date="2024-04" db="EMBL/GenBank/DDBJ databases">
        <authorList>
            <person name="Waldvogel A.-M."/>
            <person name="Schoenle A."/>
        </authorList>
    </citation>
    <scope>NUCLEOTIDE SEQUENCE [LARGE SCALE GENOMIC DNA]</scope>
</reference>
<dbReference type="PANTHER" id="PTHR31481:SF0">
    <property type="entry name" value="RELT-LIKE PROTEIN 2"/>
    <property type="match status" value="1"/>
</dbReference>
<evidence type="ECO:0000256" key="5">
    <source>
        <dbReference type="ARBA" id="ARBA00022989"/>
    </source>
</evidence>
<feature type="domain" description="MRN complex-interacting protein N-terminal" evidence="9">
    <location>
        <begin position="386"/>
        <end position="468"/>
    </location>
</feature>
<feature type="transmembrane region" description="Helical" evidence="8">
    <location>
        <begin position="16"/>
        <end position="39"/>
    </location>
</feature>
<feature type="region of interest" description="Disordered" evidence="7">
    <location>
        <begin position="482"/>
        <end position="501"/>
    </location>
</feature>
<sequence>MSEPQEPVPEDHPPPYIIFVVVFFFFVTGLCGFLICHLLKQKGYSCHMKEDEVEEQDQLQGEDEDDDENQDTVEQILKCIIENEANMEAFNEMVGNRSVCVRHDPRLRKESIGGVPLHMHTVHAGSDLHNTCHLCAQSRNKRSQRRGSRTPRLRARPGEQTVFSVGRFRVTHNDKKNPEGGGRVPDVLVGSGEGLNQSQDSYERRDGGYNLRNMFKDPRPPPDGGLAPNAGKRRRSLTLFGLRRGSDPTGVKVVSSGREGVKFIPQPIVLEEPQTETGENDGRVGSVTIVKASPDSKREFSVVTMAEDQDVASTAAVEAEKEGGEEPLPQPLPQPLPPASAPSLCPQPLPPASAPSLLPPASAPSLCPQPLQCVPGVLKMVQEFHVLRCYSCQVFQVQQVKKVNKWICKMCGQKQSVVKEFGRGSGADCRRHVQKLNAARGAIMEEHRAHPVSEDHRDEEFDEEEQLSHESVSRWDKYRSAPCEEAELTPQGAEPDDQESVVLDRNLLRDQSSSRKRRRPSVPQHVSEDHERQSPPAASRIRASPIRGSPPRAVSKWSSFLNTTQTTASGASTSIMFQSEEDFDLDLNWT</sequence>
<dbReference type="Pfam" id="PF15749">
    <property type="entry name" value="MRNIP"/>
    <property type="match status" value="1"/>
</dbReference>
<feature type="region of interest" description="Disordered" evidence="7">
    <location>
        <begin position="171"/>
        <end position="231"/>
    </location>
</feature>
<comment type="similarity">
    <text evidence="2">Belongs to the RELT family.</text>
</comment>
<feature type="compositionally biased region" description="Pro residues" evidence="7">
    <location>
        <begin position="328"/>
        <end position="357"/>
    </location>
</feature>
<evidence type="ECO:0000256" key="8">
    <source>
        <dbReference type="SAM" id="Phobius"/>
    </source>
</evidence>
<feature type="region of interest" description="Disordered" evidence="7">
    <location>
        <begin position="507"/>
        <end position="558"/>
    </location>
</feature>
<dbReference type="Pfam" id="PF12606">
    <property type="entry name" value="RELT"/>
    <property type="match status" value="1"/>
</dbReference>
<dbReference type="Proteomes" id="UP001497482">
    <property type="component" value="Chromosome 8"/>
</dbReference>
<feature type="region of interest" description="Disordered" evidence="7">
    <location>
        <begin position="309"/>
        <end position="357"/>
    </location>
</feature>
<name>A0AAV2MH18_KNICA</name>
<feature type="compositionally biased region" description="Basic and acidic residues" evidence="7">
    <location>
        <begin position="443"/>
        <end position="459"/>
    </location>
</feature>
<dbReference type="GO" id="GO:0010811">
    <property type="term" value="P:positive regulation of cell-substrate adhesion"/>
    <property type="evidence" value="ECO:0007669"/>
    <property type="project" value="TreeGrafter"/>
</dbReference>
<dbReference type="GO" id="GO:1900745">
    <property type="term" value="P:positive regulation of p38MAPK cascade"/>
    <property type="evidence" value="ECO:0007669"/>
    <property type="project" value="InterPro"/>
</dbReference>
<evidence type="ECO:0000256" key="6">
    <source>
        <dbReference type="ARBA" id="ARBA00023136"/>
    </source>
</evidence>
<evidence type="ECO:0000256" key="3">
    <source>
        <dbReference type="ARBA" id="ARBA00022475"/>
    </source>
</evidence>
<protein>
    <recommendedName>
        <fullName evidence="9">MRN complex-interacting protein N-terminal domain-containing protein</fullName>
    </recommendedName>
</protein>
<dbReference type="InterPro" id="IPR042313">
    <property type="entry name" value="RELL2"/>
</dbReference>
<dbReference type="GO" id="GO:0005886">
    <property type="term" value="C:plasma membrane"/>
    <property type="evidence" value="ECO:0007669"/>
    <property type="project" value="UniProtKB-SubCell"/>
</dbReference>
<evidence type="ECO:0000256" key="7">
    <source>
        <dbReference type="SAM" id="MobiDB-lite"/>
    </source>
</evidence>
<dbReference type="InterPro" id="IPR022248">
    <property type="entry name" value="TNF_rcpt_RELT"/>
</dbReference>